<name>A0ABQ5BEA0_9ASTR</name>
<organism evidence="1 2">
    <name type="scientific">Tanacetum coccineum</name>
    <dbReference type="NCBI Taxonomy" id="301880"/>
    <lineage>
        <taxon>Eukaryota</taxon>
        <taxon>Viridiplantae</taxon>
        <taxon>Streptophyta</taxon>
        <taxon>Embryophyta</taxon>
        <taxon>Tracheophyta</taxon>
        <taxon>Spermatophyta</taxon>
        <taxon>Magnoliopsida</taxon>
        <taxon>eudicotyledons</taxon>
        <taxon>Gunneridae</taxon>
        <taxon>Pentapetalae</taxon>
        <taxon>asterids</taxon>
        <taxon>campanulids</taxon>
        <taxon>Asterales</taxon>
        <taxon>Asteraceae</taxon>
        <taxon>Asteroideae</taxon>
        <taxon>Anthemideae</taxon>
        <taxon>Anthemidinae</taxon>
        <taxon>Tanacetum</taxon>
    </lineage>
</organism>
<gene>
    <name evidence="1" type="ORF">Tco_0859464</name>
</gene>
<accession>A0ABQ5BEA0</accession>
<proteinExistence type="predicted"/>
<sequence length="151" mass="16594">MNRTLAWPITAGLVKRSHTGDLNPYALNATITHGTTVRVLKNAKMAYKVGQFSRTVGCVEMPHNANNQRAMGSHARKSYLIRVGDSRTLQEKGQTQTPTNRTVFPEDLPGLPPTRQVEFQIDLVPGAAPVARAPYRLATFLKFDPQIVGGI</sequence>
<dbReference type="EMBL" id="BQNB010013146">
    <property type="protein sequence ID" value="GJT12422.1"/>
    <property type="molecule type" value="Genomic_DNA"/>
</dbReference>
<dbReference type="Proteomes" id="UP001151760">
    <property type="component" value="Unassembled WGS sequence"/>
</dbReference>
<reference evidence="1" key="1">
    <citation type="journal article" date="2022" name="Int. J. Mol. Sci.">
        <title>Draft Genome of Tanacetum Coccineum: Genomic Comparison of Closely Related Tanacetum-Family Plants.</title>
        <authorList>
            <person name="Yamashiro T."/>
            <person name="Shiraishi A."/>
            <person name="Nakayama K."/>
            <person name="Satake H."/>
        </authorList>
    </citation>
    <scope>NUCLEOTIDE SEQUENCE</scope>
</reference>
<evidence type="ECO:0000313" key="1">
    <source>
        <dbReference type="EMBL" id="GJT12422.1"/>
    </source>
</evidence>
<reference evidence="1" key="2">
    <citation type="submission" date="2022-01" db="EMBL/GenBank/DDBJ databases">
        <authorList>
            <person name="Yamashiro T."/>
            <person name="Shiraishi A."/>
            <person name="Satake H."/>
            <person name="Nakayama K."/>
        </authorList>
    </citation>
    <scope>NUCLEOTIDE SEQUENCE</scope>
</reference>
<evidence type="ECO:0000313" key="2">
    <source>
        <dbReference type="Proteomes" id="UP001151760"/>
    </source>
</evidence>
<evidence type="ECO:0008006" key="3">
    <source>
        <dbReference type="Google" id="ProtNLM"/>
    </source>
</evidence>
<keyword evidence="2" id="KW-1185">Reference proteome</keyword>
<comment type="caution">
    <text evidence="1">The sequence shown here is derived from an EMBL/GenBank/DDBJ whole genome shotgun (WGS) entry which is preliminary data.</text>
</comment>
<protein>
    <recommendedName>
        <fullName evidence="3">Ribosomal protein L2</fullName>
    </recommendedName>
</protein>